<dbReference type="GO" id="GO:0016787">
    <property type="term" value="F:hydrolase activity"/>
    <property type="evidence" value="ECO:0007669"/>
    <property type="project" value="TreeGrafter"/>
</dbReference>
<accession>A0AAD8EVV3</accession>
<keyword evidence="2" id="KW-0597">Phosphoprotein</keyword>
<reference evidence="6" key="1">
    <citation type="journal article" date="2023" name="PLoS Negl. Trop. Dis.">
        <title>A genome sequence for Biomphalaria pfeifferi, the major vector snail for the human-infecting parasite Schistosoma mansoni.</title>
        <authorList>
            <person name="Bu L."/>
            <person name="Lu L."/>
            <person name="Laidemitt M.R."/>
            <person name="Zhang S.M."/>
            <person name="Mutuku M."/>
            <person name="Mkoji G."/>
            <person name="Steinauer M."/>
            <person name="Loker E.S."/>
        </authorList>
    </citation>
    <scope>NUCLEOTIDE SEQUENCE</scope>
    <source>
        <strain evidence="6">KasaAsao</strain>
    </source>
</reference>
<dbReference type="InterPro" id="IPR018119">
    <property type="entry name" value="Strictosidine_synth_cons-reg"/>
</dbReference>
<name>A0AAD8EVV3_BIOPF</name>
<dbReference type="InterPro" id="IPR011042">
    <property type="entry name" value="6-blade_b-propeller_TolB-like"/>
</dbReference>
<dbReference type="Pfam" id="PF03088">
    <property type="entry name" value="Str_synth"/>
    <property type="match status" value="1"/>
</dbReference>
<evidence type="ECO:0000256" key="2">
    <source>
        <dbReference type="ARBA" id="ARBA00022553"/>
    </source>
</evidence>
<reference evidence="6" key="2">
    <citation type="submission" date="2023-04" db="EMBL/GenBank/DDBJ databases">
        <authorList>
            <person name="Bu L."/>
            <person name="Lu L."/>
            <person name="Laidemitt M.R."/>
            <person name="Zhang S.M."/>
            <person name="Mutuku M."/>
            <person name="Mkoji G."/>
            <person name="Steinauer M."/>
            <person name="Loker E.S."/>
        </authorList>
    </citation>
    <scope>NUCLEOTIDE SEQUENCE</scope>
    <source>
        <strain evidence="6">KasaAsao</strain>
        <tissue evidence="6">Whole Snail</tissue>
    </source>
</reference>
<protein>
    <submittedName>
        <fullName evidence="6">Adipocyte plasma membrane-associated protein</fullName>
    </submittedName>
</protein>
<gene>
    <name evidence="6" type="ORF">Bpfe_028767</name>
</gene>
<sequence length="420" mass="46182">MKQMLIVLLVHLQTLVSGQQFTPVSFTLPAPPSLIGPLSPNYALYNAEKLHPSKIRGPTSFAFLHGNVYTVTADKRIVNIVTCNPTTIATLAVTGCRSIAECGMLTSIRVDNNGKLVVLDAYKGLYRVDPLTGAIEQLYSSTVQVGGRTPKYLNDIVIKSDGTIFISDSSDKYDAANDMYIILEGRPSGRILLYSPDTKQTTEFIKDGIVYPNGLELAANETELLVSEMGRARLVRISLLPSTFRLLSLFSENLPGLPENIRRSSRNTFWVGISYVRHSGIPNSMDTYAGNPTARARTAYSVDQNTIKTYYPKYGLAIEVDSEGKPVGSLHDPTGSVFHSVTEAIENEGLLYVGSIYNRYTGRIVLPQGDNRMVTIDSVLQVLRSRCQIPEDRLVPARILLLQYINQSAANTTQANPISL</sequence>
<dbReference type="PANTHER" id="PTHR10426:SF88">
    <property type="entry name" value="ADIPOCYTE PLASMA MEMBRANE-ASSOCIATED PROTEIN HEMOMUCIN-RELATED"/>
    <property type="match status" value="1"/>
</dbReference>
<dbReference type="AlphaFoldDB" id="A0AAD8EVV3"/>
<feature type="domain" description="Strictosidine synthase conserved region" evidence="5">
    <location>
        <begin position="155"/>
        <end position="236"/>
    </location>
</feature>
<comment type="similarity">
    <text evidence="1">Belongs to the strictosidine synthase family.</text>
</comment>
<evidence type="ECO:0000256" key="3">
    <source>
        <dbReference type="ARBA" id="ARBA00023180"/>
    </source>
</evidence>
<proteinExistence type="inferred from homology"/>
<keyword evidence="3" id="KW-0325">Glycoprotein</keyword>
<organism evidence="6 7">
    <name type="scientific">Biomphalaria pfeifferi</name>
    <name type="common">Bloodfluke planorb</name>
    <name type="synonym">Freshwater snail</name>
    <dbReference type="NCBI Taxonomy" id="112525"/>
    <lineage>
        <taxon>Eukaryota</taxon>
        <taxon>Metazoa</taxon>
        <taxon>Spiralia</taxon>
        <taxon>Lophotrochozoa</taxon>
        <taxon>Mollusca</taxon>
        <taxon>Gastropoda</taxon>
        <taxon>Heterobranchia</taxon>
        <taxon>Euthyneura</taxon>
        <taxon>Panpulmonata</taxon>
        <taxon>Hygrophila</taxon>
        <taxon>Lymnaeoidea</taxon>
        <taxon>Planorbidae</taxon>
        <taxon>Biomphalaria</taxon>
    </lineage>
</organism>
<dbReference type="Proteomes" id="UP001233172">
    <property type="component" value="Unassembled WGS sequence"/>
</dbReference>
<keyword evidence="7" id="KW-1185">Reference proteome</keyword>
<evidence type="ECO:0000313" key="6">
    <source>
        <dbReference type="EMBL" id="KAK0041825.1"/>
    </source>
</evidence>
<keyword evidence="4" id="KW-0732">Signal</keyword>
<evidence type="ECO:0000256" key="1">
    <source>
        <dbReference type="ARBA" id="ARBA00009191"/>
    </source>
</evidence>
<dbReference type="GO" id="GO:0012505">
    <property type="term" value="C:endomembrane system"/>
    <property type="evidence" value="ECO:0007669"/>
    <property type="project" value="TreeGrafter"/>
</dbReference>
<dbReference type="Gene3D" id="2.120.10.30">
    <property type="entry name" value="TolB, C-terminal domain"/>
    <property type="match status" value="1"/>
</dbReference>
<feature type="signal peptide" evidence="4">
    <location>
        <begin position="1"/>
        <end position="18"/>
    </location>
</feature>
<evidence type="ECO:0000259" key="5">
    <source>
        <dbReference type="Pfam" id="PF03088"/>
    </source>
</evidence>
<dbReference type="EMBL" id="JASAOG010000260">
    <property type="protein sequence ID" value="KAK0041825.1"/>
    <property type="molecule type" value="Genomic_DNA"/>
</dbReference>
<feature type="chain" id="PRO_5041975999" evidence="4">
    <location>
        <begin position="19"/>
        <end position="420"/>
    </location>
</feature>
<dbReference type="PANTHER" id="PTHR10426">
    <property type="entry name" value="STRICTOSIDINE SYNTHASE-RELATED"/>
    <property type="match status" value="1"/>
</dbReference>
<dbReference type="SUPFAM" id="SSF63829">
    <property type="entry name" value="Calcium-dependent phosphotriesterase"/>
    <property type="match status" value="1"/>
</dbReference>
<comment type="caution">
    <text evidence="6">The sequence shown here is derived from an EMBL/GenBank/DDBJ whole genome shotgun (WGS) entry which is preliminary data.</text>
</comment>
<evidence type="ECO:0000313" key="7">
    <source>
        <dbReference type="Proteomes" id="UP001233172"/>
    </source>
</evidence>
<evidence type="ECO:0000256" key="4">
    <source>
        <dbReference type="SAM" id="SignalP"/>
    </source>
</evidence>